<keyword evidence="3" id="KW-1185">Reference proteome</keyword>
<evidence type="ECO:0000256" key="1">
    <source>
        <dbReference type="SAM" id="MobiDB-lite"/>
    </source>
</evidence>
<evidence type="ECO:0000313" key="3">
    <source>
        <dbReference type="Proteomes" id="UP001159363"/>
    </source>
</evidence>
<organism evidence="2 3">
    <name type="scientific">Dryococelus australis</name>
    <dbReference type="NCBI Taxonomy" id="614101"/>
    <lineage>
        <taxon>Eukaryota</taxon>
        <taxon>Metazoa</taxon>
        <taxon>Ecdysozoa</taxon>
        <taxon>Arthropoda</taxon>
        <taxon>Hexapoda</taxon>
        <taxon>Insecta</taxon>
        <taxon>Pterygota</taxon>
        <taxon>Neoptera</taxon>
        <taxon>Polyneoptera</taxon>
        <taxon>Phasmatodea</taxon>
        <taxon>Verophasmatodea</taxon>
        <taxon>Anareolatae</taxon>
        <taxon>Phasmatidae</taxon>
        <taxon>Eurycanthinae</taxon>
        <taxon>Dryococelus</taxon>
    </lineage>
</organism>
<comment type="caution">
    <text evidence="2">The sequence shown here is derived from an EMBL/GenBank/DDBJ whole genome shotgun (WGS) entry which is preliminary data.</text>
</comment>
<reference evidence="2 3" key="1">
    <citation type="submission" date="2023-02" db="EMBL/GenBank/DDBJ databases">
        <title>LHISI_Scaffold_Assembly.</title>
        <authorList>
            <person name="Stuart O.P."/>
            <person name="Cleave R."/>
            <person name="Magrath M.J.L."/>
            <person name="Mikheyev A.S."/>
        </authorList>
    </citation>
    <scope>NUCLEOTIDE SEQUENCE [LARGE SCALE GENOMIC DNA]</scope>
    <source>
        <strain evidence="2">Daus_M_001</strain>
        <tissue evidence="2">Leg muscle</tissue>
    </source>
</reference>
<protein>
    <submittedName>
        <fullName evidence="2">Uncharacterized protein</fullName>
    </submittedName>
</protein>
<evidence type="ECO:0000313" key="2">
    <source>
        <dbReference type="EMBL" id="KAJ8877127.1"/>
    </source>
</evidence>
<dbReference type="Proteomes" id="UP001159363">
    <property type="component" value="Chromosome 7"/>
</dbReference>
<sequence>MLKGNTVRRDVIHIQKSKVLHIPREATPVLMEVDYETKSEGDEFHTSSEQLRQLQCSSPSEPDFRGFEPSMSAADECNTTRSGRVVKSVTALNL</sequence>
<feature type="region of interest" description="Disordered" evidence="1">
    <location>
        <begin position="40"/>
        <end position="63"/>
    </location>
</feature>
<proteinExistence type="predicted"/>
<name>A0ABQ9GYK4_9NEOP</name>
<dbReference type="EMBL" id="JARBHB010000008">
    <property type="protein sequence ID" value="KAJ8877127.1"/>
    <property type="molecule type" value="Genomic_DNA"/>
</dbReference>
<accession>A0ABQ9GYK4</accession>
<feature type="compositionally biased region" description="Polar residues" evidence="1">
    <location>
        <begin position="47"/>
        <end position="60"/>
    </location>
</feature>
<gene>
    <name evidence="2" type="ORF">PR048_021580</name>
</gene>